<dbReference type="AlphaFoldDB" id="W6MV45"/>
<feature type="region of interest" description="Disordered" evidence="3">
    <location>
        <begin position="59"/>
        <end position="100"/>
    </location>
</feature>
<dbReference type="Pfam" id="PF08614">
    <property type="entry name" value="ATG16"/>
    <property type="match status" value="1"/>
</dbReference>
<protein>
    <recommendedName>
        <fullName evidence="4">Autophagy-related protein 16 domain-containing protein</fullName>
    </recommendedName>
</protein>
<dbReference type="Gene3D" id="1.20.5.170">
    <property type="match status" value="1"/>
</dbReference>
<keyword evidence="2" id="KW-0175">Coiled coil</keyword>
<feature type="domain" description="Autophagy-related protein 16" evidence="4">
    <location>
        <begin position="60"/>
        <end position="162"/>
    </location>
</feature>
<evidence type="ECO:0000259" key="4">
    <source>
        <dbReference type="Pfam" id="PF08614"/>
    </source>
</evidence>
<evidence type="ECO:0000313" key="5">
    <source>
        <dbReference type="EMBL" id="CDK26065.1"/>
    </source>
</evidence>
<reference evidence="5" key="1">
    <citation type="submission" date="2013-12" db="EMBL/GenBank/DDBJ databases">
        <authorList>
            <person name="Genoscope - CEA"/>
        </authorList>
    </citation>
    <scope>NUCLEOTIDE SEQUENCE</scope>
    <source>
        <strain evidence="5">CBS 1993</strain>
    </source>
</reference>
<feature type="compositionally biased region" description="Polar residues" evidence="3">
    <location>
        <begin position="76"/>
        <end position="85"/>
    </location>
</feature>
<organism evidence="5 6">
    <name type="scientific">Kuraishia capsulata CBS 1993</name>
    <dbReference type="NCBI Taxonomy" id="1382522"/>
    <lineage>
        <taxon>Eukaryota</taxon>
        <taxon>Fungi</taxon>
        <taxon>Dikarya</taxon>
        <taxon>Ascomycota</taxon>
        <taxon>Saccharomycotina</taxon>
        <taxon>Pichiomycetes</taxon>
        <taxon>Pichiales</taxon>
        <taxon>Pichiaceae</taxon>
        <taxon>Kuraishia</taxon>
    </lineage>
</organism>
<dbReference type="CDD" id="cd22887">
    <property type="entry name" value="Atg16_CCD"/>
    <property type="match status" value="1"/>
</dbReference>
<evidence type="ECO:0000256" key="2">
    <source>
        <dbReference type="SAM" id="Coils"/>
    </source>
</evidence>
<dbReference type="OrthoDB" id="8949486at2759"/>
<proteinExistence type="inferred from homology"/>
<feature type="coiled-coil region" evidence="2">
    <location>
        <begin position="122"/>
        <end position="149"/>
    </location>
</feature>
<name>W6MV45_9ASCO</name>
<dbReference type="RefSeq" id="XP_022458074.1">
    <property type="nucleotide sequence ID" value="XM_022604277.1"/>
</dbReference>
<dbReference type="HOGENOM" id="CLU_1525385_0_0_1"/>
<reference evidence="5" key="2">
    <citation type="submission" date="2014-02" db="EMBL/GenBank/DDBJ databases">
        <title>Complete DNA sequence of /Kuraishia capsulata/ illustrates novel genomic features among budding yeasts (/Saccharomycotina/).</title>
        <authorList>
            <person name="Morales L."/>
            <person name="Noel B."/>
            <person name="Porcel B."/>
            <person name="Marcet-Houben M."/>
            <person name="Hullo M-F."/>
            <person name="Sacerdot C."/>
            <person name="Tekaia F."/>
            <person name="Leh-Louis V."/>
            <person name="Despons L."/>
            <person name="Khanna V."/>
            <person name="Aury J-M."/>
            <person name="Barbe V."/>
            <person name="Couloux A."/>
            <person name="Labadie K."/>
            <person name="Pelletier E."/>
            <person name="Souciet J-L."/>
            <person name="Boekhout T."/>
            <person name="Gabaldon T."/>
            <person name="Wincker P."/>
            <person name="Dujon B."/>
        </authorList>
    </citation>
    <scope>NUCLEOTIDE SEQUENCE</scope>
    <source>
        <strain evidence="5">CBS 1993</strain>
    </source>
</reference>
<evidence type="ECO:0000313" key="6">
    <source>
        <dbReference type="Proteomes" id="UP000019384"/>
    </source>
</evidence>
<feature type="compositionally biased region" description="Basic and acidic residues" evidence="3">
    <location>
        <begin position="86"/>
        <end position="100"/>
    </location>
</feature>
<evidence type="ECO:0000256" key="3">
    <source>
        <dbReference type="SAM" id="MobiDB-lite"/>
    </source>
</evidence>
<accession>W6MV45</accession>
<comment type="similarity">
    <text evidence="1">Belongs to the ATG16 family.</text>
</comment>
<dbReference type="InterPro" id="IPR013923">
    <property type="entry name" value="Autophagy-rel_prot_16_dom"/>
</dbReference>
<feature type="compositionally biased region" description="Basic and acidic residues" evidence="3">
    <location>
        <begin position="59"/>
        <end position="75"/>
    </location>
</feature>
<dbReference type="EMBL" id="HG793126">
    <property type="protein sequence ID" value="CDK26065.1"/>
    <property type="molecule type" value="Genomic_DNA"/>
</dbReference>
<sequence>MDWRSQLLDGLKARDDRINAFNAKDIPNVIQSFNRMTEVIQMQESELSLFNTSSVHQDLKSKSEENQKLKSENSRLKSQNTSLSRDLQRARVSNSEKSKRLDLMTEENQLKFKNFEVINDEILSLQIENNVLNERNKSLAEENEKLVKRWLDKVGKDAQFLNELNAKSDETREQIQ</sequence>
<dbReference type="Proteomes" id="UP000019384">
    <property type="component" value="Unassembled WGS sequence"/>
</dbReference>
<keyword evidence="6" id="KW-1185">Reference proteome</keyword>
<evidence type="ECO:0000256" key="1">
    <source>
        <dbReference type="ARBA" id="ARBA00005331"/>
    </source>
</evidence>
<dbReference type="STRING" id="1382522.W6MV45"/>
<gene>
    <name evidence="5" type="ORF">KUCA_T00002036001</name>
</gene>
<dbReference type="GeneID" id="34519462"/>